<name>A0A4S8QYY5_9HELO</name>
<accession>A0A4S8QYY5</accession>
<dbReference type="EMBL" id="PQXL01000144">
    <property type="protein sequence ID" value="THV50598.1"/>
    <property type="molecule type" value="Genomic_DNA"/>
</dbReference>
<keyword evidence="2" id="KW-1185">Reference proteome</keyword>
<evidence type="ECO:0000313" key="2">
    <source>
        <dbReference type="Proteomes" id="UP000308671"/>
    </source>
</evidence>
<dbReference type="AlphaFoldDB" id="A0A4S8QYY5"/>
<gene>
    <name evidence="1" type="ORF">BGAL_0144g00220</name>
</gene>
<organism evidence="1 2">
    <name type="scientific">Botrytis galanthina</name>
    <dbReference type="NCBI Taxonomy" id="278940"/>
    <lineage>
        <taxon>Eukaryota</taxon>
        <taxon>Fungi</taxon>
        <taxon>Dikarya</taxon>
        <taxon>Ascomycota</taxon>
        <taxon>Pezizomycotina</taxon>
        <taxon>Leotiomycetes</taxon>
        <taxon>Helotiales</taxon>
        <taxon>Sclerotiniaceae</taxon>
        <taxon>Botrytis</taxon>
    </lineage>
</organism>
<proteinExistence type="predicted"/>
<dbReference type="Proteomes" id="UP000308671">
    <property type="component" value="Unassembled WGS sequence"/>
</dbReference>
<evidence type="ECO:0000313" key="1">
    <source>
        <dbReference type="EMBL" id="THV50598.1"/>
    </source>
</evidence>
<protein>
    <submittedName>
        <fullName evidence="1">Uncharacterized protein</fullName>
    </submittedName>
</protein>
<comment type="caution">
    <text evidence="1">The sequence shown here is derived from an EMBL/GenBank/DDBJ whole genome shotgun (WGS) entry which is preliminary data.</text>
</comment>
<sequence>MDEAYEPVTTTADDTVPFTPTVSSRGYTLGKRLKVRSWSQKLKTISRGAIDHVFKTKRKQLVDHSSSIDSCCSSCSRLSLHRESFLLGENTKDDSKEVDPTHTTLSPVNLGYLDDIYKRKSSCAFCRLVYKATKLDVKAFDQPRRTCVNNEDRQTTRWMEWLIDGRTWSDTMRPSNSINAPITESFPDAYLALLSTHNTESRSPSFLGRIVDPRQAS</sequence>
<reference evidence="1 2" key="1">
    <citation type="submission" date="2017-12" db="EMBL/GenBank/DDBJ databases">
        <title>Comparative genomics of Botrytis spp.</title>
        <authorList>
            <person name="Valero-Jimenez C.A."/>
            <person name="Tapia P."/>
            <person name="Veloso J."/>
            <person name="Silva-Moreno E."/>
            <person name="Staats M."/>
            <person name="Valdes J.H."/>
            <person name="Van Kan J.A.L."/>
        </authorList>
    </citation>
    <scope>NUCLEOTIDE SEQUENCE [LARGE SCALE GENOMIC DNA]</scope>
    <source>
        <strain evidence="1 2">MUCL435</strain>
    </source>
</reference>
<dbReference type="OrthoDB" id="5135333at2759"/>